<organism evidence="1 2">
    <name type="scientific">Scophthalmus maximus</name>
    <name type="common">Turbot</name>
    <name type="synonym">Psetta maxima</name>
    <dbReference type="NCBI Taxonomy" id="52904"/>
    <lineage>
        <taxon>Eukaryota</taxon>
        <taxon>Metazoa</taxon>
        <taxon>Chordata</taxon>
        <taxon>Craniata</taxon>
        <taxon>Vertebrata</taxon>
        <taxon>Euteleostomi</taxon>
        <taxon>Actinopterygii</taxon>
        <taxon>Neopterygii</taxon>
        <taxon>Teleostei</taxon>
        <taxon>Neoteleostei</taxon>
        <taxon>Acanthomorphata</taxon>
        <taxon>Carangaria</taxon>
        <taxon>Pleuronectiformes</taxon>
        <taxon>Pleuronectoidei</taxon>
        <taxon>Scophthalmidae</taxon>
        <taxon>Scophthalmus</taxon>
    </lineage>
</organism>
<keyword evidence="2" id="KW-1185">Reference proteome</keyword>
<gene>
    <name evidence="1" type="ORF">SMAX5B_020015</name>
</gene>
<reference evidence="1 2" key="1">
    <citation type="submission" date="2017-12" db="EMBL/GenBank/DDBJ databases">
        <title>Integrating genomic resources of turbot (Scophthalmus maximus) in depth evaluation of genetic and physical mapping variation across individuals.</title>
        <authorList>
            <person name="Martinez P."/>
        </authorList>
    </citation>
    <scope>NUCLEOTIDE SEQUENCE [LARGE SCALE GENOMIC DNA]</scope>
</reference>
<name>A0A2U9BEE5_SCOMX</name>
<dbReference type="EMBL" id="CP026247">
    <property type="protein sequence ID" value="AWP02106.1"/>
    <property type="molecule type" value="Genomic_DNA"/>
</dbReference>
<proteinExistence type="predicted"/>
<evidence type="ECO:0000313" key="1">
    <source>
        <dbReference type="EMBL" id="AWP02106.1"/>
    </source>
</evidence>
<evidence type="ECO:0000313" key="2">
    <source>
        <dbReference type="Proteomes" id="UP000246464"/>
    </source>
</evidence>
<dbReference type="Proteomes" id="UP000246464">
    <property type="component" value="Chromosome 5"/>
</dbReference>
<sequence>MRGVPEGQVLEHCRASALEKLSPCSPTTVRTTGRKLNERYSKLYMKKSRTWKFYTLKVVCHGPGH</sequence>
<protein>
    <submittedName>
        <fullName evidence="1">Uncharacterized protein</fullName>
    </submittedName>
</protein>
<accession>A0A2U9BEE5</accession>
<dbReference type="AlphaFoldDB" id="A0A2U9BEE5"/>